<proteinExistence type="predicted"/>
<reference evidence="1" key="1">
    <citation type="submission" date="2021-06" db="EMBL/GenBank/DDBJ databases">
        <authorList>
            <person name="Kallberg Y."/>
            <person name="Tangrot J."/>
            <person name="Rosling A."/>
        </authorList>
    </citation>
    <scope>NUCLEOTIDE SEQUENCE</scope>
    <source>
        <strain evidence="1">MA461A</strain>
    </source>
</reference>
<keyword evidence="2" id="KW-1185">Reference proteome</keyword>
<accession>A0ACA9QHJ5</accession>
<organism evidence="1 2">
    <name type="scientific">Racocetra persica</name>
    <dbReference type="NCBI Taxonomy" id="160502"/>
    <lineage>
        <taxon>Eukaryota</taxon>
        <taxon>Fungi</taxon>
        <taxon>Fungi incertae sedis</taxon>
        <taxon>Mucoromycota</taxon>
        <taxon>Glomeromycotina</taxon>
        <taxon>Glomeromycetes</taxon>
        <taxon>Diversisporales</taxon>
        <taxon>Gigasporaceae</taxon>
        <taxon>Racocetra</taxon>
    </lineage>
</organism>
<gene>
    <name evidence="1" type="ORF">RPERSI_LOCUS14221</name>
</gene>
<evidence type="ECO:0000313" key="1">
    <source>
        <dbReference type="EMBL" id="CAG8751400.1"/>
    </source>
</evidence>
<dbReference type="EMBL" id="CAJVQC010032539">
    <property type="protein sequence ID" value="CAG8751400.1"/>
    <property type="molecule type" value="Genomic_DNA"/>
</dbReference>
<feature type="non-terminal residue" evidence="1">
    <location>
        <position position="495"/>
    </location>
</feature>
<dbReference type="Proteomes" id="UP000789920">
    <property type="component" value="Unassembled WGS sequence"/>
</dbReference>
<comment type="caution">
    <text evidence="1">The sequence shown here is derived from an EMBL/GenBank/DDBJ whole genome shotgun (WGS) entry which is preliminary data.</text>
</comment>
<name>A0ACA9QHJ5_9GLOM</name>
<protein>
    <submittedName>
        <fullName evidence="1">26474_t:CDS:1</fullName>
    </submittedName>
</protein>
<evidence type="ECO:0000313" key="2">
    <source>
        <dbReference type="Proteomes" id="UP000789920"/>
    </source>
</evidence>
<sequence length="495" mass="55380">MSSESTDIDMEYVTKTKSNNTNPNSNNDKYSSTERTPLLPIANKYTKIPTSNTRITFSSYLPQSISWIPESLINVISNVSNTVHSSISSTIKSVPSILTPQNFNYSKIPSISSSAKFLKNRRRIFRILFILHLILGFIIYRYSHSEPFLPFSCQILNVGCPSARVSGFTTPEFAGVKKIFEENIKNGLDVGAGVSVFYDNKMVVDLQGGIANLATGSVYDAETLQLVFSSSKVLTGIVIARLVEQGHLNYDEKISKYWPEFAQGGKENVTLLDLVVHRAGVGYIDSHQMTLSDLSNLDSLAKILQSQPHNFNGVPTKAYHGVTRGWYLNEIVRRVDPRHRTIGRIVAEEIAPVYDIEFYYSITKKSLYQRVANIYAYPLVRILAKVLLPKWMISEPLEPIFDDMMKTDSVTYKTLVQTAPDRSQPQDWNRFEMLNYEGPSYSGVTNSKSMAKLAAIMANGGKPIGNSLAGVLEPTILSKDTYDLVMTRLPETFDA</sequence>